<keyword evidence="2" id="KW-1185">Reference proteome</keyword>
<evidence type="ECO:0000313" key="2">
    <source>
        <dbReference type="Proteomes" id="UP000054370"/>
    </source>
</evidence>
<organism evidence="1 2">
    <name type="scientific">Vibrio vulnificus</name>
    <dbReference type="NCBI Taxonomy" id="672"/>
    <lineage>
        <taxon>Bacteria</taxon>
        <taxon>Pseudomonadati</taxon>
        <taxon>Pseudomonadota</taxon>
        <taxon>Gammaproteobacteria</taxon>
        <taxon>Vibrionales</taxon>
        <taxon>Vibrionaceae</taxon>
        <taxon>Vibrio</taxon>
    </lineage>
</organism>
<sequence>MTRRLSGIHAAWHFWFTASFGGESGMRKLDLCGIHPLTRRYASGGKMEKSIRELAKEVGRVIPKPEAKADFVIKGIGRRRGEEALIYRIPSHSEKAPFYEKGVTLSEFQLAYSHLRESGYLTRTWFNKNLSACAKEGACNFTTIGGVFCILGVAEYISKATYQSKA</sequence>
<dbReference type="EMBL" id="LOSH02000004">
    <property type="protein sequence ID" value="PNM67760.1"/>
    <property type="molecule type" value="Genomic_DNA"/>
</dbReference>
<evidence type="ECO:0000313" key="1">
    <source>
        <dbReference type="EMBL" id="PNM67760.1"/>
    </source>
</evidence>
<gene>
    <name evidence="1" type="ORF">AL548_016785</name>
</gene>
<protein>
    <submittedName>
        <fullName evidence="1">DUF3265 domain-containing protein</fullName>
    </submittedName>
</protein>
<comment type="caution">
    <text evidence="1">The sequence shown here is derived from an EMBL/GenBank/DDBJ whole genome shotgun (WGS) entry which is preliminary data.</text>
</comment>
<accession>A0ABX4WW49</accession>
<proteinExistence type="predicted"/>
<reference evidence="1" key="1">
    <citation type="submission" date="2017-12" db="EMBL/GenBank/DDBJ databases">
        <title>FDA dAtabase for Regulatory Grade micrObial Sequences (FDA-ARGOS): Supporting development and validation of Infectious Disease Dx tests.</title>
        <authorList>
            <person name="Hoffmann M."/>
            <person name="Allard M."/>
            <person name="Evans P."/>
            <person name="Brown E."/>
            <person name="Tallon L.J."/>
            <person name="Sadzewicz L."/>
            <person name="Sengamalay N."/>
            <person name="Ott S."/>
            <person name="Godinez A."/>
            <person name="Nagaraj S."/>
            <person name="Vavikolanu K."/>
            <person name="Aluvathingal J."/>
            <person name="Nadendla S."/>
            <person name="Hobson J."/>
            <person name="Sichtig H."/>
        </authorList>
    </citation>
    <scope>NUCLEOTIDE SEQUENCE [LARGE SCALE GENOMIC DNA]</scope>
    <source>
        <strain evidence="1">FDAARGOS_118</strain>
    </source>
</reference>
<dbReference type="Proteomes" id="UP000054370">
    <property type="component" value="Unassembled WGS sequence"/>
</dbReference>
<name>A0ABX4WW49_VIBVL</name>